<dbReference type="SUPFAM" id="SSF46689">
    <property type="entry name" value="Homeodomain-like"/>
    <property type="match status" value="1"/>
</dbReference>
<evidence type="ECO:0000313" key="1">
    <source>
        <dbReference type="EMBL" id="ETW97709.1"/>
    </source>
</evidence>
<keyword evidence="2" id="KW-1185">Reference proteome</keyword>
<dbReference type="HOGENOM" id="CLU_144106_0_0_7"/>
<accession>W4LIG9</accession>
<gene>
    <name evidence="1" type="ORF">ETSY1_21570</name>
</gene>
<evidence type="ECO:0008006" key="3">
    <source>
        <dbReference type="Google" id="ProtNLM"/>
    </source>
</evidence>
<dbReference type="Pfam" id="PF04255">
    <property type="entry name" value="DUF433"/>
    <property type="match status" value="1"/>
</dbReference>
<organism evidence="1 2">
    <name type="scientific">Entotheonella factor</name>
    <dbReference type="NCBI Taxonomy" id="1429438"/>
    <lineage>
        <taxon>Bacteria</taxon>
        <taxon>Pseudomonadati</taxon>
        <taxon>Nitrospinota/Tectimicrobiota group</taxon>
        <taxon>Candidatus Tectimicrobiota</taxon>
        <taxon>Candidatus Entotheonellia</taxon>
        <taxon>Candidatus Entotheonellales</taxon>
        <taxon>Candidatus Entotheonellaceae</taxon>
        <taxon>Candidatus Entotheonella</taxon>
    </lineage>
</organism>
<dbReference type="InterPro" id="IPR036388">
    <property type="entry name" value="WH-like_DNA-bd_sf"/>
</dbReference>
<sequence length="118" mass="13333">MITMNALQKAEQLLTEMTLEEKIQLLQWIARDLGRVSPGVISTSGICGGHPRIIGTRIPVWVLVQYRKLGASEADLLNAYPTLRAEDLANAWAYYRAHLDEIERQMTENDEGVDRPNI</sequence>
<reference evidence="1 2" key="1">
    <citation type="journal article" date="2014" name="Nature">
        <title>An environmental bacterial taxon with a large and distinct metabolic repertoire.</title>
        <authorList>
            <person name="Wilson M.C."/>
            <person name="Mori T."/>
            <person name="Ruckert C."/>
            <person name="Uria A.R."/>
            <person name="Helf M.J."/>
            <person name="Takada K."/>
            <person name="Gernert C."/>
            <person name="Steffens U.A."/>
            <person name="Heycke N."/>
            <person name="Schmitt S."/>
            <person name="Rinke C."/>
            <person name="Helfrich E.J."/>
            <person name="Brachmann A.O."/>
            <person name="Gurgui C."/>
            <person name="Wakimoto T."/>
            <person name="Kracht M."/>
            <person name="Crusemann M."/>
            <person name="Hentschel U."/>
            <person name="Abe I."/>
            <person name="Matsunaga S."/>
            <person name="Kalinowski J."/>
            <person name="Takeyama H."/>
            <person name="Piel J."/>
        </authorList>
    </citation>
    <scope>NUCLEOTIDE SEQUENCE [LARGE SCALE GENOMIC DNA]</scope>
    <source>
        <strain evidence="2">TSY1</strain>
    </source>
</reference>
<evidence type="ECO:0000313" key="2">
    <source>
        <dbReference type="Proteomes" id="UP000019141"/>
    </source>
</evidence>
<protein>
    <recommendedName>
        <fullName evidence="3">DUF433 domain-containing protein</fullName>
    </recommendedName>
</protein>
<comment type="caution">
    <text evidence="1">The sequence shown here is derived from an EMBL/GenBank/DDBJ whole genome shotgun (WGS) entry which is preliminary data.</text>
</comment>
<dbReference type="Proteomes" id="UP000019141">
    <property type="component" value="Unassembled WGS sequence"/>
</dbReference>
<dbReference type="Gene3D" id="1.10.10.10">
    <property type="entry name" value="Winged helix-like DNA-binding domain superfamily/Winged helix DNA-binding domain"/>
    <property type="match status" value="1"/>
</dbReference>
<dbReference type="InterPro" id="IPR007367">
    <property type="entry name" value="DUF433"/>
</dbReference>
<dbReference type="EMBL" id="AZHW01000629">
    <property type="protein sequence ID" value="ETW97709.1"/>
    <property type="molecule type" value="Genomic_DNA"/>
</dbReference>
<dbReference type="PANTHER" id="PTHR34849">
    <property type="entry name" value="SSL5025 PROTEIN"/>
    <property type="match status" value="1"/>
</dbReference>
<name>W4LIG9_ENTF1</name>
<dbReference type="PANTHER" id="PTHR34849:SF4">
    <property type="entry name" value="SLR1209 PROTEIN"/>
    <property type="match status" value="1"/>
</dbReference>
<dbReference type="InterPro" id="IPR009057">
    <property type="entry name" value="Homeodomain-like_sf"/>
</dbReference>
<dbReference type="AlphaFoldDB" id="W4LIG9"/>
<proteinExistence type="predicted"/>